<dbReference type="SUPFAM" id="SSF50249">
    <property type="entry name" value="Nucleic acid-binding proteins"/>
    <property type="match status" value="4"/>
</dbReference>
<dbReference type="RefSeq" id="WP_177719827.1">
    <property type="nucleotide sequence ID" value="NZ_JACRSQ010000030.1"/>
</dbReference>
<name>A0A926I1Y7_9FIRM</name>
<dbReference type="GO" id="GO:0003729">
    <property type="term" value="F:mRNA binding"/>
    <property type="evidence" value="ECO:0007669"/>
    <property type="project" value="UniProtKB-ARBA"/>
</dbReference>
<evidence type="ECO:0000259" key="4">
    <source>
        <dbReference type="PROSITE" id="PS50126"/>
    </source>
</evidence>
<comment type="caution">
    <text evidence="5">The sequence shown here is derived from an EMBL/GenBank/DDBJ whole genome shotgun (WGS) entry which is preliminary data.</text>
</comment>
<dbReference type="InterPro" id="IPR050437">
    <property type="entry name" value="Ribos_protein_bS1-like"/>
</dbReference>
<feature type="domain" description="S1 motif" evidence="4">
    <location>
        <begin position="118"/>
        <end position="184"/>
    </location>
</feature>
<dbReference type="EMBL" id="JACRSQ010000030">
    <property type="protein sequence ID" value="MBC8544759.1"/>
    <property type="molecule type" value="Genomic_DNA"/>
</dbReference>
<dbReference type="PANTHER" id="PTHR10724">
    <property type="entry name" value="30S RIBOSOMAL PROTEIN S1"/>
    <property type="match status" value="1"/>
</dbReference>
<dbReference type="GO" id="GO:0003735">
    <property type="term" value="F:structural constituent of ribosome"/>
    <property type="evidence" value="ECO:0007669"/>
    <property type="project" value="TreeGrafter"/>
</dbReference>
<protein>
    <submittedName>
        <fullName evidence="5">30S ribosomal protein S1</fullName>
    </submittedName>
</protein>
<keyword evidence="3" id="KW-0687">Ribonucleoprotein</keyword>
<dbReference type="CDD" id="cd05688">
    <property type="entry name" value="S1_RPS1_repeat_ec3"/>
    <property type="match status" value="1"/>
</dbReference>
<dbReference type="FunFam" id="2.40.50.140:FF:000051">
    <property type="entry name" value="RNA-binding transcriptional accessory protein"/>
    <property type="match status" value="1"/>
</dbReference>
<dbReference type="Proteomes" id="UP000657006">
    <property type="component" value="Unassembled WGS sequence"/>
</dbReference>
<dbReference type="AlphaFoldDB" id="A0A926I1Y7"/>
<evidence type="ECO:0000256" key="1">
    <source>
        <dbReference type="ARBA" id="ARBA00006767"/>
    </source>
</evidence>
<dbReference type="InterPro" id="IPR003029">
    <property type="entry name" value="S1_domain"/>
</dbReference>
<evidence type="ECO:0000313" key="5">
    <source>
        <dbReference type="EMBL" id="MBC8544759.1"/>
    </source>
</evidence>
<evidence type="ECO:0000256" key="2">
    <source>
        <dbReference type="ARBA" id="ARBA00022980"/>
    </source>
</evidence>
<feature type="domain" description="S1 motif" evidence="4">
    <location>
        <begin position="289"/>
        <end position="359"/>
    </location>
</feature>
<feature type="domain" description="S1 motif" evidence="4">
    <location>
        <begin position="32"/>
        <end position="100"/>
    </location>
</feature>
<reference evidence="5" key="1">
    <citation type="submission" date="2020-08" db="EMBL/GenBank/DDBJ databases">
        <title>Genome public.</title>
        <authorList>
            <person name="Liu C."/>
            <person name="Sun Q."/>
        </authorList>
    </citation>
    <scope>NUCLEOTIDE SEQUENCE</scope>
    <source>
        <strain evidence="5">NSJ-32</strain>
    </source>
</reference>
<dbReference type="SMART" id="SM00316">
    <property type="entry name" value="S1"/>
    <property type="match status" value="4"/>
</dbReference>
<evidence type="ECO:0000256" key="3">
    <source>
        <dbReference type="ARBA" id="ARBA00023274"/>
    </source>
</evidence>
<keyword evidence="6" id="KW-1185">Reference proteome</keyword>
<dbReference type="Gene3D" id="2.40.50.140">
    <property type="entry name" value="Nucleic acid-binding proteins"/>
    <property type="match status" value="4"/>
</dbReference>
<keyword evidence="2 5" id="KW-0689">Ribosomal protein</keyword>
<gene>
    <name evidence="5" type="primary">rpsA</name>
    <name evidence="5" type="ORF">H8730_14515</name>
</gene>
<dbReference type="CDD" id="cd04465">
    <property type="entry name" value="S1_RPS1_repeat_ec2_hs2"/>
    <property type="match status" value="1"/>
</dbReference>
<dbReference type="PANTHER" id="PTHR10724:SF7">
    <property type="entry name" value="SMALL RIBOSOMAL SUBUNIT PROTEIN BS1C"/>
    <property type="match status" value="1"/>
</dbReference>
<dbReference type="Pfam" id="PF00575">
    <property type="entry name" value="S1"/>
    <property type="match status" value="4"/>
</dbReference>
<comment type="similarity">
    <text evidence="1">Belongs to the bacterial ribosomal protein bS1 family.</text>
</comment>
<evidence type="ECO:0000313" key="6">
    <source>
        <dbReference type="Proteomes" id="UP000657006"/>
    </source>
</evidence>
<dbReference type="NCBIfam" id="NF005208">
    <property type="entry name" value="PRK06676.1"/>
    <property type="match status" value="1"/>
</dbReference>
<dbReference type="PRINTS" id="PR00681">
    <property type="entry name" value="RIBOSOMALS1"/>
</dbReference>
<dbReference type="InterPro" id="IPR035104">
    <property type="entry name" value="Ribosomal_protein_S1-like"/>
</dbReference>
<accession>A0A926I1Y7</accession>
<organism evidence="5 6">
    <name type="scientific">Bianquea renquensis</name>
    <dbReference type="NCBI Taxonomy" id="2763661"/>
    <lineage>
        <taxon>Bacteria</taxon>
        <taxon>Bacillati</taxon>
        <taxon>Bacillota</taxon>
        <taxon>Clostridia</taxon>
        <taxon>Eubacteriales</taxon>
        <taxon>Bianqueaceae</taxon>
        <taxon>Bianquea</taxon>
    </lineage>
</organism>
<dbReference type="PROSITE" id="PS50126">
    <property type="entry name" value="S1"/>
    <property type="match status" value="4"/>
</dbReference>
<dbReference type="InterPro" id="IPR012340">
    <property type="entry name" value="NA-bd_OB-fold"/>
</dbReference>
<sequence length="398" mass="44324">MSEEQRIQESEELSMEDFAEELEKTFQKVYTGDIVKAKILELNADEAIVDMDSYMDGILPVADLVYEGEVLDELYHVGDELTLMVTRVDSAEGQIFLSKKEADKIIIWDELQEKKDREEPISVKVKGVVKGGLRIGYKGVEGFMPASQVSISYVENLEDYLNMVLDAEVMDLDAQERNLVVTRKAIEKKQAEQAKKDVYATLEKGTTLTGKVVRLANFGAFVEIAPHVDGLVHVTDMSWKRVKHPSDIVHEGDIVQVHVLDVDPVRERISLSLKDVAGDPWNAISFREGEVLTGKKVVKIIGSGAFVEVADGLEGFVHISQIAPKRINTVSEALSEGEEVNVKVLKIDPEQKRISLSIKEAAQDAIIQEEEENIKSYTQDSDAIGVSLKEAFKGIHLD</sequence>
<dbReference type="GO" id="GO:0022627">
    <property type="term" value="C:cytosolic small ribosomal subunit"/>
    <property type="evidence" value="ECO:0007669"/>
    <property type="project" value="TreeGrafter"/>
</dbReference>
<dbReference type="GO" id="GO:0006412">
    <property type="term" value="P:translation"/>
    <property type="evidence" value="ECO:0007669"/>
    <property type="project" value="TreeGrafter"/>
</dbReference>
<proteinExistence type="inferred from homology"/>
<feature type="domain" description="S1 motif" evidence="4">
    <location>
        <begin position="205"/>
        <end position="274"/>
    </location>
</feature>